<dbReference type="AlphaFoldDB" id="K8F276"/>
<dbReference type="Proteomes" id="UP000198341">
    <property type="component" value="Chromosome 7"/>
</dbReference>
<feature type="region of interest" description="Disordered" evidence="1">
    <location>
        <begin position="1"/>
        <end position="29"/>
    </location>
</feature>
<keyword evidence="2" id="KW-0472">Membrane</keyword>
<keyword evidence="4" id="KW-1185">Reference proteome</keyword>
<organism evidence="3 4">
    <name type="scientific">Bathycoccus prasinos</name>
    <dbReference type="NCBI Taxonomy" id="41875"/>
    <lineage>
        <taxon>Eukaryota</taxon>
        <taxon>Viridiplantae</taxon>
        <taxon>Chlorophyta</taxon>
        <taxon>Mamiellophyceae</taxon>
        <taxon>Mamiellales</taxon>
        <taxon>Bathycoccaceae</taxon>
        <taxon>Bathycoccus</taxon>
    </lineage>
</organism>
<feature type="compositionally biased region" description="Basic and acidic residues" evidence="1">
    <location>
        <begin position="94"/>
        <end position="117"/>
    </location>
</feature>
<dbReference type="KEGG" id="bpg:Bathy07g00660"/>
<feature type="transmembrane region" description="Helical" evidence="2">
    <location>
        <begin position="36"/>
        <end position="56"/>
    </location>
</feature>
<dbReference type="GeneID" id="19014556"/>
<evidence type="ECO:0000256" key="1">
    <source>
        <dbReference type="SAM" id="MobiDB-lite"/>
    </source>
</evidence>
<feature type="region of interest" description="Disordered" evidence="1">
    <location>
        <begin position="307"/>
        <end position="331"/>
    </location>
</feature>
<dbReference type="RefSeq" id="XP_007512117.1">
    <property type="nucleotide sequence ID" value="XM_007512055.1"/>
</dbReference>
<accession>K8F276</accession>
<feature type="compositionally biased region" description="Acidic residues" evidence="1">
    <location>
        <begin position="1"/>
        <end position="12"/>
    </location>
</feature>
<sequence length="331" mass="36150">MLTTTEEEEEEESKPLLLRGERATTTTTRRNHPSKAFFALLFLVVVVSSALFAVHFSSSSLSSSDRHRLGVGIPHGEEETTKLGEVNDVSTDAKAQEEYEDKDAAPKPENHEEKEVVETEDEEKVEKLIAKENELSEEVKTEMTDWKGEVEEQHKEIVDAVQILTTIEDDDDVAKATGSVDDAVAKVHKAQALIKDAVASPPKIEKESEEIDGITQEIEEEIDNTDSTPSSSSTVIPEEAEAKMEALREHISTKQAEITKACDDISAAKAAMLDGSLAKEEGLKQIIANAEIISTAEASVYEEFHAVTKETESAPKGQTEAPSSPSDTDNN</sequence>
<protein>
    <submittedName>
        <fullName evidence="3">Uncharacterized protein</fullName>
    </submittedName>
</protein>
<keyword evidence="2" id="KW-1133">Transmembrane helix</keyword>
<gene>
    <name evidence="3" type="ORF">Bathy07g00660</name>
</gene>
<feature type="region of interest" description="Disordered" evidence="1">
    <location>
        <begin position="219"/>
        <end position="238"/>
    </location>
</feature>
<evidence type="ECO:0000313" key="4">
    <source>
        <dbReference type="Proteomes" id="UP000198341"/>
    </source>
</evidence>
<keyword evidence="2" id="KW-0812">Transmembrane</keyword>
<proteinExistence type="predicted"/>
<reference evidence="3 4" key="1">
    <citation type="submission" date="2011-10" db="EMBL/GenBank/DDBJ databases">
        <authorList>
            <person name="Genoscope - CEA"/>
        </authorList>
    </citation>
    <scope>NUCLEOTIDE SEQUENCE [LARGE SCALE GENOMIC DNA]</scope>
    <source>
        <strain evidence="3 4">RCC 1105</strain>
    </source>
</reference>
<dbReference type="EMBL" id="FO082272">
    <property type="protein sequence ID" value="CCO66205.1"/>
    <property type="molecule type" value="Genomic_DNA"/>
</dbReference>
<evidence type="ECO:0000256" key="2">
    <source>
        <dbReference type="SAM" id="Phobius"/>
    </source>
</evidence>
<name>K8F276_9CHLO</name>
<feature type="compositionally biased region" description="Polar residues" evidence="1">
    <location>
        <begin position="320"/>
        <end position="331"/>
    </location>
</feature>
<feature type="compositionally biased region" description="Low complexity" evidence="1">
    <location>
        <begin position="225"/>
        <end position="234"/>
    </location>
</feature>
<evidence type="ECO:0000313" key="3">
    <source>
        <dbReference type="EMBL" id="CCO66205.1"/>
    </source>
</evidence>
<feature type="region of interest" description="Disordered" evidence="1">
    <location>
        <begin position="62"/>
        <end position="123"/>
    </location>
</feature>